<accession>A0A517NVL6</accession>
<dbReference type="EMBL" id="CP036526">
    <property type="protein sequence ID" value="QDT11146.1"/>
    <property type="molecule type" value="Genomic_DNA"/>
</dbReference>
<proteinExistence type="predicted"/>
<keyword evidence="3" id="KW-1185">Reference proteome</keyword>
<dbReference type="Proteomes" id="UP000319817">
    <property type="component" value="Chromosome"/>
</dbReference>
<organism evidence="2 3">
    <name type="scientific">Stieleria marina</name>
    <dbReference type="NCBI Taxonomy" id="1930275"/>
    <lineage>
        <taxon>Bacteria</taxon>
        <taxon>Pseudomonadati</taxon>
        <taxon>Planctomycetota</taxon>
        <taxon>Planctomycetia</taxon>
        <taxon>Pirellulales</taxon>
        <taxon>Pirellulaceae</taxon>
        <taxon>Stieleria</taxon>
    </lineage>
</organism>
<evidence type="ECO:0000313" key="2">
    <source>
        <dbReference type="EMBL" id="QDT11146.1"/>
    </source>
</evidence>
<gene>
    <name evidence="2" type="ORF">K239x_31400</name>
</gene>
<feature type="region of interest" description="Disordered" evidence="1">
    <location>
        <begin position="1"/>
        <end position="25"/>
    </location>
</feature>
<sequence>MRSGALTLHFATGDGSSNEGTDGGSGTYSAVPAVSIRLIVWLLGPIHGSWNISNAQHEKGAGVLLGWYWTSVLWQRPMIRQICVLRSFSSTNRLRKDVGICFAM</sequence>
<protein>
    <submittedName>
        <fullName evidence="2">Uncharacterized protein</fullName>
    </submittedName>
</protein>
<dbReference type="AlphaFoldDB" id="A0A517NVL6"/>
<evidence type="ECO:0000313" key="3">
    <source>
        <dbReference type="Proteomes" id="UP000319817"/>
    </source>
</evidence>
<name>A0A517NVL6_9BACT</name>
<evidence type="ECO:0000256" key="1">
    <source>
        <dbReference type="SAM" id="MobiDB-lite"/>
    </source>
</evidence>
<reference evidence="2 3" key="1">
    <citation type="submission" date="2019-02" db="EMBL/GenBank/DDBJ databases">
        <title>Deep-cultivation of Planctomycetes and their phenomic and genomic characterization uncovers novel biology.</title>
        <authorList>
            <person name="Wiegand S."/>
            <person name="Jogler M."/>
            <person name="Boedeker C."/>
            <person name="Pinto D."/>
            <person name="Vollmers J."/>
            <person name="Rivas-Marin E."/>
            <person name="Kohn T."/>
            <person name="Peeters S.H."/>
            <person name="Heuer A."/>
            <person name="Rast P."/>
            <person name="Oberbeckmann S."/>
            <person name="Bunk B."/>
            <person name="Jeske O."/>
            <person name="Meyerdierks A."/>
            <person name="Storesund J.E."/>
            <person name="Kallscheuer N."/>
            <person name="Luecker S."/>
            <person name="Lage O.M."/>
            <person name="Pohl T."/>
            <person name="Merkel B.J."/>
            <person name="Hornburger P."/>
            <person name="Mueller R.-W."/>
            <person name="Bruemmer F."/>
            <person name="Labrenz M."/>
            <person name="Spormann A.M."/>
            <person name="Op den Camp H."/>
            <person name="Overmann J."/>
            <person name="Amann R."/>
            <person name="Jetten M.S.M."/>
            <person name="Mascher T."/>
            <person name="Medema M.H."/>
            <person name="Devos D.P."/>
            <person name="Kaster A.-K."/>
            <person name="Ovreas L."/>
            <person name="Rohde M."/>
            <person name="Galperin M.Y."/>
            <person name="Jogler C."/>
        </authorList>
    </citation>
    <scope>NUCLEOTIDE SEQUENCE [LARGE SCALE GENOMIC DNA]</scope>
    <source>
        <strain evidence="2 3">K23_9</strain>
    </source>
</reference>